<dbReference type="InterPro" id="IPR001374">
    <property type="entry name" value="R3H_dom"/>
</dbReference>
<dbReference type="Proteomes" id="UP000646053">
    <property type="component" value="Unassembled WGS sequence"/>
</dbReference>
<dbReference type="InterPro" id="IPR039247">
    <property type="entry name" value="KhpB"/>
</dbReference>
<sequence>MGEQLEHRSQQWLEEFLGLARLSATVSTEARTSFSGEENCWLLIDSDGLHPHQIESLIGDRGAGLDSIQYLANAALNRGVGHEEQGMVMIELNGYRESRLKELEEMAQAASDRVRETGEEYEIKSLSSAERRQIHSLLQAQPDLETFSRGQEPHRHLVVRFVQS</sequence>
<dbReference type="Gene3D" id="3.30.300.20">
    <property type="match status" value="1"/>
</dbReference>
<dbReference type="InterPro" id="IPR036867">
    <property type="entry name" value="R3H_dom_sf"/>
</dbReference>
<organism evidence="2 3">
    <name type="scientific">Myxacorys almedinensis A</name>
    <dbReference type="NCBI Taxonomy" id="2690445"/>
    <lineage>
        <taxon>Bacteria</taxon>
        <taxon>Bacillati</taxon>
        <taxon>Cyanobacteriota</taxon>
        <taxon>Cyanophyceae</taxon>
        <taxon>Leptolyngbyales</taxon>
        <taxon>Leptolyngbyaceae</taxon>
        <taxon>Myxacorys</taxon>
        <taxon>Myxacorys almedinensis</taxon>
    </lineage>
</organism>
<dbReference type="InterPro" id="IPR015946">
    <property type="entry name" value="KH_dom-like_a/b"/>
</dbReference>
<dbReference type="PANTHER" id="PTHR35800">
    <property type="entry name" value="PROTEIN JAG"/>
    <property type="match status" value="1"/>
</dbReference>
<dbReference type="SMART" id="SM00393">
    <property type="entry name" value="R3H"/>
    <property type="match status" value="1"/>
</dbReference>
<gene>
    <name evidence="2" type="ORF">GS601_15435</name>
</gene>
<dbReference type="PROSITE" id="PS51061">
    <property type="entry name" value="R3H"/>
    <property type="match status" value="1"/>
</dbReference>
<dbReference type="EMBL" id="WVIE01000018">
    <property type="protein sequence ID" value="NDJ18662.1"/>
    <property type="molecule type" value="Genomic_DNA"/>
</dbReference>
<dbReference type="PANTHER" id="PTHR35800:SF1">
    <property type="entry name" value="RNA-BINDING PROTEIN KHPB"/>
    <property type="match status" value="1"/>
</dbReference>
<dbReference type="InterPro" id="IPR034079">
    <property type="entry name" value="R3H_KhpB"/>
</dbReference>
<dbReference type="Pfam" id="PF01424">
    <property type="entry name" value="R3H"/>
    <property type="match status" value="1"/>
</dbReference>
<keyword evidence="3" id="KW-1185">Reference proteome</keyword>
<dbReference type="Gene3D" id="3.30.1370.50">
    <property type="entry name" value="R3H-like domain"/>
    <property type="match status" value="1"/>
</dbReference>
<dbReference type="RefSeq" id="WP_162424186.1">
    <property type="nucleotide sequence ID" value="NZ_WVIE01000018.1"/>
</dbReference>
<evidence type="ECO:0000259" key="1">
    <source>
        <dbReference type="PROSITE" id="PS51061"/>
    </source>
</evidence>
<name>A0A8J8CNQ0_9CYAN</name>
<protein>
    <submittedName>
        <fullName evidence="2">RNA-binding protein</fullName>
    </submittedName>
</protein>
<accession>A0A8J8CNQ0</accession>
<dbReference type="GO" id="GO:0003723">
    <property type="term" value="F:RNA binding"/>
    <property type="evidence" value="ECO:0007669"/>
    <property type="project" value="InterPro"/>
</dbReference>
<evidence type="ECO:0000313" key="3">
    <source>
        <dbReference type="Proteomes" id="UP000646053"/>
    </source>
</evidence>
<evidence type="ECO:0000313" key="2">
    <source>
        <dbReference type="EMBL" id="NDJ18662.1"/>
    </source>
</evidence>
<dbReference type="CDD" id="cd02644">
    <property type="entry name" value="R3H_jag"/>
    <property type="match status" value="1"/>
</dbReference>
<dbReference type="SUPFAM" id="SSF82708">
    <property type="entry name" value="R3H domain"/>
    <property type="match status" value="1"/>
</dbReference>
<feature type="domain" description="R3H" evidence="1">
    <location>
        <begin position="97"/>
        <end position="163"/>
    </location>
</feature>
<proteinExistence type="predicted"/>
<comment type="caution">
    <text evidence="2">The sequence shown here is derived from an EMBL/GenBank/DDBJ whole genome shotgun (WGS) entry which is preliminary data.</text>
</comment>
<reference evidence="2" key="1">
    <citation type="submission" date="2019-12" db="EMBL/GenBank/DDBJ databases">
        <title>High-Quality draft genome sequences of three cyanobacteria isolated from the limestone walls of the Old Cathedral of Coimbra.</title>
        <authorList>
            <person name="Tiago I."/>
            <person name="Soares F."/>
            <person name="Portugal A."/>
        </authorList>
    </citation>
    <scope>NUCLEOTIDE SEQUENCE</scope>
    <source>
        <strain evidence="2">A</strain>
    </source>
</reference>
<dbReference type="AlphaFoldDB" id="A0A8J8CNQ0"/>